<comment type="caution">
    <text evidence="1">The sequence shown here is derived from an EMBL/GenBank/DDBJ whole genome shotgun (WGS) entry which is preliminary data.</text>
</comment>
<evidence type="ECO:0000313" key="2">
    <source>
        <dbReference type="Proteomes" id="UP000727407"/>
    </source>
</evidence>
<name>A0A8J4UET0_CLAMG</name>
<proteinExistence type="predicted"/>
<sequence>MEELARCYGTDSPQFRDAREILVAALQKFAGDVFRVHSSSAVVQALTVKRFETPLTRKSRFILEVKQI</sequence>
<dbReference type="Proteomes" id="UP000727407">
    <property type="component" value="Unassembled WGS sequence"/>
</dbReference>
<dbReference type="OrthoDB" id="8887738at2759"/>
<reference evidence="1" key="1">
    <citation type="submission" date="2020-07" db="EMBL/GenBank/DDBJ databases">
        <title>Clarias magur genome sequencing, assembly and annotation.</title>
        <authorList>
            <person name="Kushwaha B."/>
            <person name="Kumar R."/>
            <person name="Das P."/>
            <person name="Joshi C.G."/>
            <person name="Kumar D."/>
            <person name="Nagpure N.S."/>
            <person name="Pandey M."/>
            <person name="Agarwal S."/>
            <person name="Srivastava S."/>
            <person name="Singh M."/>
            <person name="Sahoo L."/>
            <person name="Jayasankar P."/>
            <person name="Meher P.K."/>
            <person name="Koringa P.G."/>
            <person name="Iquebal M.A."/>
            <person name="Das S.P."/>
            <person name="Bit A."/>
            <person name="Patnaik S."/>
            <person name="Patel N."/>
            <person name="Shah T.M."/>
            <person name="Hinsu A."/>
            <person name="Jena J.K."/>
        </authorList>
    </citation>
    <scope>NUCLEOTIDE SEQUENCE</scope>
    <source>
        <strain evidence="1">CIFAMagur01</strain>
        <tissue evidence="1">Testis</tissue>
    </source>
</reference>
<dbReference type="EMBL" id="QNUK01000293">
    <property type="protein sequence ID" value="KAF5896067.1"/>
    <property type="molecule type" value="Genomic_DNA"/>
</dbReference>
<evidence type="ECO:0000313" key="1">
    <source>
        <dbReference type="EMBL" id="KAF5896067.1"/>
    </source>
</evidence>
<keyword evidence="2" id="KW-1185">Reference proteome</keyword>
<gene>
    <name evidence="1" type="primary">atp6ap2</name>
    <name evidence="1" type="ORF">DAT39_014213</name>
</gene>
<keyword evidence="1" id="KW-0675">Receptor</keyword>
<dbReference type="AlphaFoldDB" id="A0A8J4UET0"/>
<organism evidence="1 2">
    <name type="scientific">Clarias magur</name>
    <name type="common">Asian catfish</name>
    <name type="synonym">Macropteronotus magur</name>
    <dbReference type="NCBI Taxonomy" id="1594786"/>
    <lineage>
        <taxon>Eukaryota</taxon>
        <taxon>Metazoa</taxon>
        <taxon>Chordata</taxon>
        <taxon>Craniata</taxon>
        <taxon>Vertebrata</taxon>
        <taxon>Euteleostomi</taxon>
        <taxon>Actinopterygii</taxon>
        <taxon>Neopterygii</taxon>
        <taxon>Teleostei</taxon>
        <taxon>Ostariophysi</taxon>
        <taxon>Siluriformes</taxon>
        <taxon>Clariidae</taxon>
        <taxon>Clarias</taxon>
    </lineage>
</organism>
<protein>
    <submittedName>
        <fullName evidence="1">Renin receptor</fullName>
    </submittedName>
</protein>
<accession>A0A8J4UET0</accession>
<feature type="non-terminal residue" evidence="1">
    <location>
        <position position="68"/>
    </location>
</feature>